<dbReference type="AlphaFoldDB" id="A0A852VKL5"/>
<gene>
    <name evidence="2" type="ORF">BJY20_000984</name>
</gene>
<dbReference type="InterPro" id="IPR032710">
    <property type="entry name" value="NTF2-like_dom_sf"/>
</dbReference>
<dbReference type="RefSeq" id="WP_185990506.1">
    <property type="nucleotide sequence ID" value="NZ_JACCAE010000001.1"/>
</dbReference>
<reference evidence="2 3" key="1">
    <citation type="submission" date="2020-07" db="EMBL/GenBank/DDBJ databases">
        <title>Sequencing the genomes of 1000 actinobacteria strains.</title>
        <authorList>
            <person name="Klenk H.-P."/>
        </authorList>
    </citation>
    <scope>NUCLEOTIDE SEQUENCE [LARGE SCALE GENOMIC DNA]</scope>
    <source>
        <strain evidence="2 3">DSM 26154</strain>
    </source>
</reference>
<evidence type="ECO:0000313" key="3">
    <source>
        <dbReference type="Proteomes" id="UP000554054"/>
    </source>
</evidence>
<comment type="caution">
    <text evidence="2">The sequence shown here is derived from an EMBL/GenBank/DDBJ whole genome shotgun (WGS) entry which is preliminary data.</text>
</comment>
<dbReference type="GO" id="GO:0016853">
    <property type="term" value="F:isomerase activity"/>
    <property type="evidence" value="ECO:0007669"/>
    <property type="project" value="UniProtKB-KW"/>
</dbReference>
<keyword evidence="2" id="KW-0413">Isomerase</keyword>
<name>A0A852VKL5_9MICO</name>
<dbReference type="Proteomes" id="UP000554054">
    <property type="component" value="Unassembled WGS sequence"/>
</dbReference>
<sequence length="117" mass="12833">MSAADAVRRYYERVDAGDVDGVLDCFTDDAVYHRPGYAPMVGRDSLAAFYGGERVIADGQHILDALLVDGDQVAVRGRFEGTLKDGSAARVGFCDFFVLDEHDRALTRHSYFDVPAV</sequence>
<evidence type="ECO:0000259" key="1">
    <source>
        <dbReference type="Pfam" id="PF12680"/>
    </source>
</evidence>
<dbReference type="SUPFAM" id="SSF54427">
    <property type="entry name" value="NTF2-like"/>
    <property type="match status" value="1"/>
</dbReference>
<dbReference type="InterPro" id="IPR037401">
    <property type="entry name" value="SnoaL-like"/>
</dbReference>
<dbReference type="Pfam" id="PF12680">
    <property type="entry name" value="SnoaL_2"/>
    <property type="match status" value="1"/>
</dbReference>
<dbReference type="EMBL" id="JACCAE010000001">
    <property type="protein sequence ID" value="NYF97592.1"/>
    <property type="molecule type" value="Genomic_DNA"/>
</dbReference>
<proteinExistence type="predicted"/>
<accession>A0A852VKL5</accession>
<protein>
    <submittedName>
        <fullName evidence="2">Ketosteroid isomerase-like protein</fullName>
    </submittedName>
</protein>
<feature type="domain" description="SnoaL-like" evidence="1">
    <location>
        <begin position="7"/>
        <end position="102"/>
    </location>
</feature>
<keyword evidence="3" id="KW-1185">Reference proteome</keyword>
<dbReference type="Gene3D" id="3.10.450.50">
    <property type="match status" value="1"/>
</dbReference>
<evidence type="ECO:0000313" key="2">
    <source>
        <dbReference type="EMBL" id="NYF97592.1"/>
    </source>
</evidence>
<organism evidence="2 3">
    <name type="scientific">Janibacter cremeus</name>
    <dbReference type="NCBI Taxonomy" id="1285192"/>
    <lineage>
        <taxon>Bacteria</taxon>
        <taxon>Bacillati</taxon>
        <taxon>Actinomycetota</taxon>
        <taxon>Actinomycetes</taxon>
        <taxon>Micrococcales</taxon>
        <taxon>Intrasporangiaceae</taxon>
        <taxon>Janibacter</taxon>
    </lineage>
</organism>